<keyword evidence="2" id="KW-0472">Membrane</keyword>
<evidence type="ECO:0000256" key="1">
    <source>
        <dbReference type="SAM" id="MobiDB-lite"/>
    </source>
</evidence>
<accession>A0A239DKU0</accession>
<dbReference type="EMBL" id="FZOU01000001">
    <property type="protein sequence ID" value="SNS32819.1"/>
    <property type="molecule type" value="Genomic_DNA"/>
</dbReference>
<evidence type="ECO:0000256" key="2">
    <source>
        <dbReference type="SAM" id="Phobius"/>
    </source>
</evidence>
<feature type="compositionally biased region" description="Low complexity" evidence="1">
    <location>
        <begin position="57"/>
        <end position="70"/>
    </location>
</feature>
<feature type="transmembrane region" description="Helical" evidence="2">
    <location>
        <begin position="25"/>
        <end position="47"/>
    </location>
</feature>
<keyword evidence="4" id="KW-1185">Reference proteome</keyword>
<keyword evidence="2" id="KW-0812">Transmembrane</keyword>
<evidence type="ECO:0000313" key="4">
    <source>
        <dbReference type="Proteomes" id="UP000198356"/>
    </source>
</evidence>
<proteinExistence type="predicted"/>
<dbReference type="OrthoDB" id="114811at2"/>
<dbReference type="Proteomes" id="UP000198356">
    <property type="component" value="Unassembled WGS sequence"/>
</dbReference>
<evidence type="ECO:0000313" key="3">
    <source>
        <dbReference type="EMBL" id="SNS32819.1"/>
    </source>
</evidence>
<protein>
    <submittedName>
        <fullName evidence="3">Uncharacterized protein</fullName>
    </submittedName>
</protein>
<feature type="region of interest" description="Disordered" evidence="1">
    <location>
        <begin position="57"/>
        <end position="102"/>
    </location>
</feature>
<sequence length="238" mass="24491">MQPSVPPEARSLAAPSFHLIGRQRLGAGAILLGTLAAAGVLASVVYAMDHARHAALAGGSGASRSAGAAGDSKHDDDDDDPNQIDTIVLGDPGDAPVPARKDNHVSPVHATIVVRLPRYGDQTGLIPNSPVGHLLYGWLAAFNQTNAAGLGEALPTVAPGPATAFQLELRKQTGGFNLLSAKEVQPGVLVFRLRDQTPEGNEALGTLQMRPGSEPAAIASFSMRSVPSPRRAGTPPSS</sequence>
<keyword evidence="2" id="KW-1133">Transmembrane helix</keyword>
<gene>
    <name evidence="3" type="ORF">SAMN05421770_101517</name>
</gene>
<reference evidence="3 4" key="1">
    <citation type="submission" date="2017-06" db="EMBL/GenBank/DDBJ databases">
        <authorList>
            <person name="Kim H.J."/>
            <person name="Triplett B.A."/>
        </authorList>
    </citation>
    <scope>NUCLEOTIDE SEQUENCE [LARGE SCALE GENOMIC DNA]</scope>
    <source>
        <strain evidence="3 4">DSM 18704</strain>
    </source>
</reference>
<dbReference type="RefSeq" id="WP_089406805.1">
    <property type="nucleotide sequence ID" value="NZ_FZOU01000001.1"/>
</dbReference>
<name>A0A239DKU0_9BACT</name>
<dbReference type="AlphaFoldDB" id="A0A239DKU0"/>
<organism evidence="3 4">
    <name type="scientific">Granulicella rosea</name>
    <dbReference type="NCBI Taxonomy" id="474952"/>
    <lineage>
        <taxon>Bacteria</taxon>
        <taxon>Pseudomonadati</taxon>
        <taxon>Acidobacteriota</taxon>
        <taxon>Terriglobia</taxon>
        <taxon>Terriglobales</taxon>
        <taxon>Acidobacteriaceae</taxon>
        <taxon>Granulicella</taxon>
    </lineage>
</organism>